<dbReference type="PANTHER" id="PTHR13510">
    <property type="entry name" value="FYVE-FINGER-CONTAINING RAB5 EFFECTOR PROTEIN RABENOSYN-5-RELATED"/>
    <property type="match status" value="1"/>
</dbReference>
<keyword evidence="3" id="KW-0862">Zinc</keyword>
<dbReference type="InterPro" id="IPR017455">
    <property type="entry name" value="Znf_FYVE-rel"/>
</dbReference>
<dbReference type="eggNOG" id="ENOG502QPNE">
    <property type="taxonomic scope" value="Eukaryota"/>
</dbReference>
<sequence length="459" mass="51655">MARLPHAYFEPPKLSATDRQSFVNNAKDACRNLVRQARAMDMFPIYCESTHHRTQRRLSMRLGHDVGNPRLVCMSAHTQVSCTVDAIADLYYTNTVQHTYEHVLHPSVLDRRCLYPLVHRDQVAPLHYVALNWMAVEMPSVIADRDFCYVEYHDEFHDGADRRGWARAIHSVDLASCPPLHDKFGMIRGKIYHSGQVFIENDGNSSVLDMHQIVCVELHGTVSHDIHHAVLVQLAEECMNVDEYLRTVNLSQCRLVDAMASKAHCCACCEAPFKVSLLFASVKRHLCRVCGHTVCEECSALWDLDCKKPVRVCIACSEQAKDPLNLSLSKTLPLMTVPPGMLHGNNSSEAAASHAESPAAALDRVHSAHHQRHDQDDHGSMRATRSRRQSGQRQHSNSAPKIVLFDEYDAEHGLRQLESTSLDETAADRDSCNQKLRDLLETSRSYNPDAVRQIVAALE</sequence>
<dbReference type="PANTHER" id="PTHR13510:SF44">
    <property type="entry name" value="RABENOSYN-5"/>
    <property type="match status" value="1"/>
</dbReference>
<feature type="domain" description="FYVE-type" evidence="6">
    <location>
        <begin position="260"/>
        <end position="321"/>
    </location>
</feature>
<dbReference type="InterPro" id="IPR013083">
    <property type="entry name" value="Znf_RING/FYVE/PHD"/>
</dbReference>
<proteinExistence type="predicted"/>
<keyword evidence="2 4" id="KW-0863">Zinc-finger</keyword>
<evidence type="ECO:0000313" key="7">
    <source>
        <dbReference type="EMBL" id="ETW03926.1"/>
    </source>
</evidence>
<dbReference type="OrthoDB" id="60297at2759"/>
<evidence type="ECO:0000256" key="1">
    <source>
        <dbReference type="ARBA" id="ARBA00022723"/>
    </source>
</evidence>
<name>A0A024UC12_9STRA</name>
<protein>
    <recommendedName>
        <fullName evidence="6">FYVE-type domain-containing protein</fullName>
    </recommendedName>
</protein>
<dbReference type="InterPro" id="IPR011011">
    <property type="entry name" value="Znf_FYVE_PHD"/>
</dbReference>
<reference evidence="7" key="1">
    <citation type="submission" date="2013-12" db="EMBL/GenBank/DDBJ databases">
        <title>The Genome Sequence of Aphanomyces invadans NJM9701.</title>
        <authorList>
            <consortium name="The Broad Institute Genomics Platform"/>
            <person name="Russ C."/>
            <person name="Tyler B."/>
            <person name="van West P."/>
            <person name="Dieguez-Uribeondo J."/>
            <person name="Young S.K."/>
            <person name="Zeng Q."/>
            <person name="Gargeya S."/>
            <person name="Fitzgerald M."/>
            <person name="Abouelleil A."/>
            <person name="Alvarado L."/>
            <person name="Chapman S.B."/>
            <person name="Gainer-Dewar J."/>
            <person name="Goldberg J."/>
            <person name="Griggs A."/>
            <person name="Gujja S."/>
            <person name="Hansen M."/>
            <person name="Howarth C."/>
            <person name="Imamovic A."/>
            <person name="Ireland A."/>
            <person name="Larimer J."/>
            <person name="McCowan C."/>
            <person name="Murphy C."/>
            <person name="Pearson M."/>
            <person name="Poon T.W."/>
            <person name="Priest M."/>
            <person name="Roberts A."/>
            <person name="Saif S."/>
            <person name="Shea T."/>
            <person name="Sykes S."/>
            <person name="Wortman J."/>
            <person name="Nusbaum C."/>
            <person name="Birren B."/>
        </authorList>
    </citation>
    <scope>NUCLEOTIDE SEQUENCE [LARGE SCALE GENOMIC DNA]</scope>
    <source>
        <strain evidence="7">NJM9701</strain>
    </source>
</reference>
<dbReference type="InterPro" id="IPR023393">
    <property type="entry name" value="START-like_dom_sf"/>
</dbReference>
<dbReference type="PROSITE" id="PS50178">
    <property type="entry name" value="ZF_FYVE"/>
    <property type="match status" value="1"/>
</dbReference>
<evidence type="ECO:0000259" key="6">
    <source>
        <dbReference type="PROSITE" id="PS50178"/>
    </source>
</evidence>
<keyword evidence="1" id="KW-0479">Metal-binding</keyword>
<organism evidence="7">
    <name type="scientific">Aphanomyces invadans</name>
    <dbReference type="NCBI Taxonomy" id="157072"/>
    <lineage>
        <taxon>Eukaryota</taxon>
        <taxon>Sar</taxon>
        <taxon>Stramenopiles</taxon>
        <taxon>Oomycota</taxon>
        <taxon>Saprolegniomycetes</taxon>
        <taxon>Saprolegniales</taxon>
        <taxon>Verrucalvaceae</taxon>
        <taxon>Aphanomyces</taxon>
    </lineage>
</organism>
<dbReference type="VEuPathDB" id="FungiDB:H310_04344"/>
<evidence type="ECO:0000256" key="5">
    <source>
        <dbReference type="SAM" id="MobiDB-lite"/>
    </source>
</evidence>
<dbReference type="AlphaFoldDB" id="A0A024UC12"/>
<dbReference type="Gene3D" id="3.30.40.10">
    <property type="entry name" value="Zinc/RING finger domain, C3HC4 (zinc finger)"/>
    <property type="match status" value="1"/>
</dbReference>
<feature type="region of interest" description="Disordered" evidence="5">
    <location>
        <begin position="339"/>
        <end position="403"/>
    </location>
</feature>
<dbReference type="GO" id="GO:0008270">
    <property type="term" value="F:zinc ion binding"/>
    <property type="evidence" value="ECO:0007669"/>
    <property type="project" value="UniProtKB-KW"/>
</dbReference>
<dbReference type="SUPFAM" id="SSF57903">
    <property type="entry name" value="FYVE/PHD zinc finger"/>
    <property type="match status" value="1"/>
</dbReference>
<feature type="compositionally biased region" description="Low complexity" evidence="5">
    <location>
        <begin position="347"/>
        <end position="361"/>
    </location>
</feature>
<evidence type="ECO:0000256" key="4">
    <source>
        <dbReference type="PROSITE-ProRule" id="PRU00091"/>
    </source>
</evidence>
<dbReference type="InterPro" id="IPR052727">
    <property type="entry name" value="Rab4/Rab5_effector"/>
</dbReference>
<accession>A0A024UC12</accession>
<dbReference type="Gene3D" id="3.30.530.20">
    <property type="match status" value="1"/>
</dbReference>
<evidence type="ECO:0000256" key="3">
    <source>
        <dbReference type="ARBA" id="ARBA00022833"/>
    </source>
</evidence>
<evidence type="ECO:0000256" key="2">
    <source>
        <dbReference type="ARBA" id="ARBA00022771"/>
    </source>
</evidence>
<dbReference type="SUPFAM" id="SSF55961">
    <property type="entry name" value="Bet v1-like"/>
    <property type="match status" value="1"/>
</dbReference>
<gene>
    <name evidence="7" type="ORF">H310_04344</name>
</gene>
<dbReference type="Pfam" id="PF01363">
    <property type="entry name" value="FYVE"/>
    <property type="match status" value="1"/>
</dbReference>
<dbReference type="EMBL" id="KI913958">
    <property type="protein sequence ID" value="ETW03926.1"/>
    <property type="molecule type" value="Genomic_DNA"/>
</dbReference>
<dbReference type="GeneID" id="20081394"/>
<dbReference type="InterPro" id="IPR000306">
    <property type="entry name" value="Znf_FYVE"/>
</dbReference>
<dbReference type="RefSeq" id="XP_008866882.1">
    <property type="nucleotide sequence ID" value="XM_008868660.1"/>
</dbReference>